<feature type="region of interest" description="Disordered" evidence="13">
    <location>
        <begin position="264"/>
        <end position="317"/>
    </location>
</feature>
<dbReference type="InterPro" id="IPR028055">
    <property type="entry name" value="YidC/Oxa/ALB_C"/>
</dbReference>
<proteinExistence type="inferred from homology"/>
<feature type="transmembrane region" description="Helical" evidence="12">
    <location>
        <begin position="181"/>
        <end position="201"/>
    </location>
</feature>
<keyword evidence="7 12" id="KW-1133">Transmembrane helix</keyword>
<dbReference type="EMBL" id="PXZH01000001">
    <property type="protein sequence ID" value="RST90228.1"/>
    <property type="molecule type" value="Genomic_DNA"/>
</dbReference>
<feature type="transmembrane region" description="Helical" evidence="12">
    <location>
        <begin position="235"/>
        <end position="254"/>
    </location>
</feature>
<organism evidence="16 17">
    <name type="scientific">Vagococcus humatus</name>
    <dbReference type="NCBI Taxonomy" id="1889241"/>
    <lineage>
        <taxon>Bacteria</taxon>
        <taxon>Bacillati</taxon>
        <taxon>Bacillota</taxon>
        <taxon>Bacilli</taxon>
        <taxon>Lactobacillales</taxon>
        <taxon>Enterococcaceae</taxon>
        <taxon>Vagococcus</taxon>
    </lineage>
</organism>
<feature type="compositionally biased region" description="Polar residues" evidence="13">
    <location>
        <begin position="287"/>
        <end position="300"/>
    </location>
</feature>
<dbReference type="CDD" id="cd20070">
    <property type="entry name" value="5TM_YidC_Alb3"/>
    <property type="match status" value="1"/>
</dbReference>
<comment type="subcellular location">
    <subcellularLocation>
        <location evidence="1 12">Cell membrane</location>
        <topology evidence="1 12">Multi-pass membrane protein</topology>
    </subcellularLocation>
</comment>
<evidence type="ECO:0000256" key="14">
    <source>
        <dbReference type="SAM" id="SignalP"/>
    </source>
</evidence>
<dbReference type="PRINTS" id="PR00701">
    <property type="entry name" value="60KDINNERMP"/>
</dbReference>
<dbReference type="Proteomes" id="UP000277864">
    <property type="component" value="Unassembled WGS sequence"/>
</dbReference>
<keyword evidence="2 12" id="KW-0813">Transport</keyword>
<feature type="transmembrane region" description="Helical" evidence="12">
    <location>
        <begin position="64"/>
        <end position="85"/>
    </location>
</feature>
<evidence type="ECO:0000256" key="10">
    <source>
        <dbReference type="ARBA" id="ARBA00023186"/>
    </source>
</evidence>
<accession>A0A429Z965</accession>
<evidence type="ECO:0000313" key="16">
    <source>
        <dbReference type="EMBL" id="RST90228.1"/>
    </source>
</evidence>
<dbReference type="PANTHER" id="PTHR12428">
    <property type="entry name" value="OXA1"/>
    <property type="match status" value="1"/>
</dbReference>
<evidence type="ECO:0000256" key="4">
    <source>
        <dbReference type="ARBA" id="ARBA00022692"/>
    </source>
</evidence>
<sequence length="317" mass="35769">MKKIKKWLFASGLVGLLFTLSGCVQTYKSGPKLGQPTGEGWVFNLLVKPMNHIIQLFVDTFGSYGVAVIVLTIVVRAILMPLMLYQTKKSTYMSEKMQYLKPHMEGIQAKQKEATSPEEQREAAMELQRFYKENGLSMFGGMGCLPLLIQMPIFTALFFAIKYAPNIEHATFLGASLGKPNLMFTVIAGFAYLIQSYIMLYGVPEEQKKQMKTMMFMSPMMIVMMSFRAPAGVTLYWMIGGLVSIIQTVITTFYQKPRIKKQVDEEFKKNPPKVPKTVTTPNKKRASQASVKQGINQSKNKQSKGRNAGKQQRPNKK</sequence>
<dbReference type="HAMAP" id="MF_01811">
    <property type="entry name" value="YidC_type2"/>
    <property type="match status" value="1"/>
</dbReference>
<evidence type="ECO:0000259" key="15">
    <source>
        <dbReference type="Pfam" id="PF02096"/>
    </source>
</evidence>
<evidence type="ECO:0000256" key="9">
    <source>
        <dbReference type="ARBA" id="ARBA00023139"/>
    </source>
</evidence>
<reference evidence="16 17" key="1">
    <citation type="submission" date="2018-03" db="EMBL/GenBank/DDBJ databases">
        <authorList>
            <person name="Gulvik C.A."/>
        </authorList>
    </citation>
    <scope>NUCLEOTIDE SEQUENCE [LARGE SCALE GENOMIC DNA]</scope>
    <source>
        <strain evidence="16 17">JCM 31581</strain>
    </source>
</reference>
<dbReference type="GO" id="GO:0032977">
    <property type="term" value="F:membrane insertase activity"/>
    <property type="evidence" value="ECO:0007669"/>
    <property type="project" value="InterPro"/>
</dbReference>
<keyword evidence="4 12" id="KW-0812">Transmembrane</keyword>
<dbReference type="InterPro" id="IPR047196">
    <property type="entry name" value="YidC_ALB_C"/>
</dbReference>
<comment type="similarity">
    <text evidence="12">Belongs to the OXA1/ALB3/YidC family. Type 2 subfamily.</text>
</comment>
<dbReference type="PANTHER" id="PTHR12428:SF65">
    <property type="entry name" value="CYTOCHROME C OXIDASE ASSEMBLY PROTEIN COX18, MITOCHONDRIAL"/>
    <property type="match status" value="1"/>
</dbReference>
<comment type="function">
    <text evidence="12">Required for the insertion and/or proper folding and/or complex formation of integral membrane proteins into the membrane. Involved in integration of membrane proteins that insert both dependently and independently of the Sec translocase complex, as well as at least some lipoproteins.</text>
</comment>
<protein>
    <recommendedName>
        <fullName evidence="12">Membrane protein insertase YidC</fullName>
    </recommendedName>
    <alternativeName>
        <fullName evidence="12">Foldase YidC</fullName>
    </alternativeName>
    <alternativeName>
        <fullName evidence="12">Membrane integrase YidC</fullName>
    </alternativeName>
    <alternativeName>
        <fullName evidence="12">Membrane protein YidC</fullName>
    </alternativeName>
</protein>
<evidence type="ECO:0000313" key="17">
    <source>
        <dbReference type="Proteomes" id="UP000277864"/>
    </source>
</evidence>
<comment type="caution">
    <text evidence="16">The sequence shown here is derived from an EMBL/GenBank/DDBJ whole genome shotgun (WGS) entry which is preliminary data.</text>
</comment>
<evidence type="ECO:0000256" key="8">
    <source>
        <dbReference type="ARBA" id="ARBA00023136"/>
    </source>
</evidence>
<evidence type="ECO:0000256" key="1">
    <source>
        <dbReference type="ARBA" id="ARBA00004651"/>
    </source>
</evidence>
<feature type="domain" description="Membrane insertase YidC/Oxa/ALB C-terminal" evidence="15">
    <location>
        <begin position="64"/>
        <end position="251"/>
    </location>
</feature>
<evidence type="ECO:0000256" key="6">
    <source>
        <dbReference type="ARBA" id="ARBA00022927"/>
    </source>
</evidence>
<feature type="transmembrane region" description="Helical" evidence="12">
    <location>
        <begin position="135"/>
        <end position="161"/>
    </location>
</feature>
<dbReference type="InterPro" id="IPR001708">
    <property type="entry name" value="YidC/ALB3/OXA1/COX18"/>
</dbReference>
<keyword evidence="11 12" id="KW-0449">Lipoprotein</keyword>
<dbReference type="InterPro" id="IPR023060">
    <property type="entry name" value="YidC/YidC1/YidC2_Firmicutes"/>
</dbReference>
<evidence type="ECO:0000256" key="7">
    <source>
        <dbReference type="ARBA" id="ARBA00022989"/>
    </source>
</evidence>
<dbReference type="GO" id="GO:0015031">
    <property type="term" value="P:protein transport"/>
    <property type="evidence" value="ECO:0007669"/>
    <property type="project" value="UniProtKB-KW"/>
</dbReference>
<keyword evidence="8 12" id="KW-0472">Membrane</keyword>
<dbReference type="NCBIfam" id="TIGR03592">
    <property type="entry name" value="yidC_oxa1_cterm"/>
    <property type="match status" value="1"/>
</dbReference>
<keyword evidence="10 12" id="KW-0143">Chaperone</keyword>
<evidence type="ECO:0000256" key="13">
    <source>
        <dbReference type="SAM" id="MobiDB-lite"/>
    </source>
</evidence>
<dbReference type="AlphaFoldDB" id="A0A429Z965"/>
<gene>
    <name evidence="12" type="primary">yidC</name>
    <name evidence="16" type="ORF">C7P63_03905</name>
</gene>
<dbReference type="RefSeq" id="WP_125942842.1">
    <property type="nucleotide sequence ID" value="NZ_PXZH01000001.1"/>
</dbReference>
<evidence type="ECO:0000256" key="3">
    <source>
        <dbReference type="ARBA" id="ARBA00022475"/>
    </source>
</evidence>
<keyword evidence="3 12" id="KW-1003">Cell membrane</keyword>
<evidence type="ECO:0000256" key="11">
    <source>
        <dbReference type="ARBA" id="ARBA00023288"/>
    </source>
</evidence>
<dbReference type="Pfam" id="PF02096">
    <property type="entry name" value="60KD_IMP"/>
    <property type="match status" value="1"/>
</dbReference>
<dbReference type="GO" id="GO:0005886">
    <property type="term" value="C:plasma membrane"/>
    <property type="evidence" value="ECO:0007669"/>
    <property type="project" value="UniProtKB-SubCell"/>
</dbReference>
<feature type="chain" id="PRO_5038863732" description="Membrane protein insertase YidC" evidence="14">
    <location>
        <begin position="27"/>
        <end position="317"/>
    </location>
</feature>
<dbReference type="GO" id="GO:0051205">
    <property type="term" value="P:protein insertion into membrane"/>
    <property type="evidence" value="ECO:0007669"/>
    <property type="project" value="TreeGrafter"/>
</dbReference>
<evidence type="ECO:0000256" key="12">
    <source>
        <dbReference type="HAMAP-Rule" id="MF_01811"/>
    </source>
</evidence>
<evidence type="ECO:0000256" key="5">
    <source>
        <dbReference type="ARBA" id="ARBA00022729"/>
    </source>
</evidence>
<dbReference type="OrthoDB" id="9780552at2"/>
<feature type="signal peptide" evidence="14">
    <location>
        <begin position="1"/>
        <end position="26"/>
    </location>
</feature>
<dbReference type="PROSITE" id="PS51257">
    <property type="entry name" value="PROKAR_LIPOPROTEIN"/>
    <property type="match status" value="1"/>
</dbReference>
<keyword evidence="9" id="KW-0564">Palmitate</keyword>
<evidence type="ECO:0000256" key="2">
    <source>
        <dbReference type="ARBA" id="ARBA00022448"/>
    </source>
</evidence>
<keyword evidence="17" id="KW-1185">Reference proteome</keyword>
<keyword evidence="5 12" id="KW-0732">Signal</keyword>
<name>A0A429Z965_9ENTE</name>
<keyword evidence="6 12" id="KW-0653">Protein transport</keyword>